<dbReference type="Pfam" id="PF00550">
    <property type="entry name" value="PP-binding"/>
    <property type="match status" value="1"/>
</dbReference>
<dbReference type="InterPro" id="IPR006162">
    <property type="entry name" value="Ppantetheine_attach_site"/>
</dbReference>
<feature type="region of interest" description="Disordered" evidence="3">
    <location>
        <begin position="1"/>
        <end position="58"/>
    </location>
</feature>
<evidence type="ECO:0000259" key="4">
    <source>
        <dbReference type="PROSITE" id="PS50075"/>
    </source>
</evidence>
<dbReference type="EMBL" id="BNBF01000007">
    <property type="protein sequence ID" value="GHG48700.1"/>
    <property type="molecule type" value="Genomic_DNA"/>
</dbReference>
<comment type="caution">
    <text evidence="5">The sequence shown here is derived from an EMBL/GenBank/DDBJ whole genome shotgun (WGS) entry which is preliminary data.</text>
</comment>
<dbReference type="PROSITE" id="PS50075">
    <property type="entry name" value="CARRIER"/>
    <property type="match status" value="1"/>
</dbReference>
<keyword evidence="2" id="KW-0597">Phosphoprotein</keyword>
<evidence type="ECO:0000256" key="1">
    <source>
        <dbReference type="ARBA" id="ARBA00022450"/>
    </source>
</evidence>
<dbReference type="InterPro" id="IPR036736">
    <property type="entry name" value="ACP-like_sf"/>
</dbReference>
<evidence type="ECO:0000256" key="3">
    <source>
        <dbReference type="SAM" id="MobiDB-lite"/>
    </source>
</evidence>
<feature type="compositionally biased region" description="Pro residues" evidence="3">
    <location>
        <begin position="27"/>
        <end position="39"/>
    </location>
</feature>
<reference evidence="6" key="1">
    <citation type="journal article" date="2019" name="Int. J. Syst. Evol. Microbiol.">
        <title>The Global Catalogue of Microorganisms (GCM) 10K type strain sequencing project: providing services to taxonomists for standard genome sequencing and annotation.</title>
        <authorList>
            <consortium name="The Broad Institute Genomics Platform"/>
            <consortium name="The Broad Institute Genome Sequencing Center for Infectious Disease"/>
            <person name="Wu L."/>
            <person name="Ma J."/>
        </authorList>
    </citation>
    <scope>NUCLEOTIDE SEQUENCE [LARGE SCALE GENOMIC DNA]</scope>
    <source>
        <strain evidence="6">JCM 4253</strain>
    </source>
</reference>
<keyword evidence="1" id="KW-0596">Phosphopantetheine</keyword>
<keyword evidence="6" id="KW-1185">Reference proteome</keyword>
<name>A0A919EW38_9ACTN</name>
<feature type="domain" description="Carrier" evidence="4">
    <location>
        <begin position="79"/>
        <end position="157"/>
    </location>
</feature>
<dbReference type="PROSITE" id="PS00012">
    <property type="entry name" value="PHOSPHOPANTETHEINE"/>
    <property type="match status" value="1"/>
</dbReference>
<organism evidence="5 6">
    <name type="scientific">Streptomyces capoamus</name>
    <dbReference type="NCBI Taxonomy" id="68183"/>
    <lineage>
        <taxon>Bacteria</taxon>
        <taxon>Bacillati</taxon>
        <taxon>Actinomycetota</taxon>
        <taxon>Actinomycetes</taxon>
        <taxon>Kitasatosporales</taxon>
        <taxon>Streptomycetaceae</taxon>
        <taxon>Streptomyces</taxon>
    </lineage>
</organism>
<protein>
    <recommendedName>
        <fullName evidence="4">Carrier domain-containing protein</fullName>
    </recommendedName>
</protein>
<dbReference type="SUPFAM" id="SSF47336">
    <property type="entry name" value="ACP-like"/>
    <property type="match status" value="1"/>
</dbReference>
<sequence length="168" mass="17384">MSTPVGSSGRFRRPFRPPVGSNGPFRPSAPPVLPGPPDVPVRSTRPEVPDHPLVPAAPHAAGPNAVHGTAPPHGGAMSAFTLEDLFRIMRECAGEEEAVDLSSAAAEQEFSLLGYDSLALMEAISRVERGYGIQLPEETLAEALTPAAFVDVVNAELAGATPAVEAAG</sequence>
<dbReference type="InterPro" id="IPR009081">
    <property type="entry name" value="PP-bd_ACP"/>
</dbReference>
<gene>
    <name evidence="5" type="ORF">GCM10018980_29150</name>
</gene>
<evidence type="ECO:0000313" key="5">
    <source>
        <dbReference type="EMBL" id="GHG48700.1"/>
    </source>
</evidence>
<accession>A0A919EW38</accession>
<evidence type="ECO:0000313" key="6">
    <source>
        <dbReference type="Proteomes" id="UP000619355"/>
    </source>
</evidence>
<dbReference type="AlphaFoldDB" id="A0A919EW38"/>
<dbReference type="Proteomes" id="UP000619355">
    <property type="component" value="Unassembled WGS sequence"/>
</dbReference>
<proteinExistence type="predicted"/>
<dbReference type="Gene3D" id="1.10.1200.10">
    <property type="entry name" value="ACP-like"/>
    <property type="match status" value="1"/>
</dbReference>
<evidence type="ECO:0000256" key="2">
    <source>
        <dbReference type="ARBA" id="ARBA00022553"/>
    </source>
</evidence>